<evidence type="ECO:0000256" key="3">
    <source>
        <dbReference type="ARBA" id="ARBA00005582"/>
    </source>
</evidence>
<comment type="cofactor">
    <cofactor evidence="2">
        <name>Mg(2+)</name>
        <dbReference type="ChEBI" id="CHEBI:18420"/>
    </cofactor>
</comment>
<keyword evidence="4" id="KW-0479">Metal-binding</keyword>
<comment type="similarity">
    <text evidence="3">Belongs to the Nudix hydrolase family.</text>
</comment>
<comment type="caution">
    <text evidence="9">The sequence shown here is derived from an EMBL/GenBank/DDBJ whole genome shotgun (WGS) entry which is preliminary data.</text>
</comment>
<dbReference type="EMBL" id="JBICBT010000446">
    <property type="protein sequence ID" value="KAL3113481.1"/>
    <property type="molecule type" value="Genomic_DNA"/>
</dbReference>
<dbReference type="GO" id="GO:0016787">
    <property type="term" value="F:hydrolase activity"/>
    <property type="evidence" value="ECO:0007669"/>
    <property type="project" value="UniProtKB-KW"/>
</dbReference>
<dbReference type="SUPFAM" id="SSF55811">
    <property type="entry name" value="Nudix"/>
    <property type="match status" value="1"/>
</dbReference>
<sequence length="297" mass="34230">MLRRGSSAKFMPNSSVFPGGVLDKSDLCFPREKTNFVEGTQSPIRLELADDFALRVCALRELFEEAGLLPVVEGEKRVVANAGEDAHLAEWRRKVMVKPALFSQLFHNRFQMDVSSLIPWSNWLTPFEPRPTPRFNTAFFLFLLTTPKPQKVRHCVKEMAEAEWTEPSQIIGKNTKGEVSLPPPQFYELSRIQRIECFKNEGKIREMVDPKRKTPHSFRVDGSALRVHALPGDYLYDETNPDFKPPVYGDEKELSPPYPKDGTKPMHRMIFYAEEDKLRYHKLKLCVNIPNKVFATF</sequence>
<dbReference type="PROSITE" id="PS51462">
    <property type="entry name" value="NUDIX"/>
    <property type="match status" value="1"/>
</dbReference>
<evidence type="ECO:0000256" key="1">
    <source>
        <dbReference type="ARBA" id="ARBA00001936"/>
    </source>
</evidence>
<dbReference type="InterPro" id="IPR000086">
    <property type="entry name" value="NUDIX_hydrolase_dom"/>
</dbReference>
<keyword evidence="6" id="KW-0460">Magnesium</keyword>
<evidence type="ECO:0000313" key="10">
    <source>
        <dbReference type="Proteomes" id="UP001620626"/>
    </source>
</evidence>
<keyword evidence="10" id="KW-1185">Reference proteome</keyword>
<feature type="domain" description="Nudix hydrolase" evidence="8">
    <location>
        <begin position="1"/>
        <end position="187"/>
    </location>
</feature>
<evidence type="ECO:0000256" key="4">
    <source>
        <dbReference type="ARBA" id="ARBA00022723"/>
    </source>
</evidence>
<dbReference type="PANTHER" id="PTHR12318:SF0">
    <property type="entry name" value="ACYL-COENZYME A DIPHOSPHATASE NUDT19"/>
    <property type="match status" value="1"/>
</dbReference>
<proteinExistence type="inferred from homology"/>
<keyword evidence="7" id="KW-0464">Manganese</keyword>
<keyword evidence="5" id="KW-0378">Hydrolase</keyword>
<accession>A0ABD2LE45</accession>
<protein>
    <recommendedName>
        <fullName evidence="8">Nudix hydrolase domain-containing protein</fullName>
    </recommendedName>
</protein>
<reference evidence="9 10" key="1">
    <citation type="submission" date="2024-10" db="EMBL/GenBank/DDBJ databases">
        <authorList>
            <person name="Kim D."/>
        </authorList>
    </citation>
    <scope>NUCLEOTIDE SEQUENCE [LARGE SCALE GENOMIC DNA]</scope>
    <source>
        <strain evidence="9">BH-2024</strain>
    </source>
</reference>
<evidence type="ECO:0000256" key="7">
    <source>
        <dbReference type="ARBA" id="ARBA00023211"/>
    </source>
</evidence>
<comment type="cofactor">
    <cofactor evidence="1">
        <name>Mn(2+)</name>
        <dbReference type="ChEBI" id="CHEBI:29035"/>
    </cofactor>
</comment>
<gene>
    <name evidence="9" type="ORF">niasHT_013591</name>
</gene>
<evidence type="ECO:0000256" key="2">
    <source>
        <dbReference type="ARBA" id="ARBA00001946"/>
    </source>
</evidence>
<dbReference type="InterPro" id="IPR039121">
    <property type="entry name" value="NUDT19"/>
</dbReference>
<evidence type="ECO:0000256" key="5">
    <source>
        <dbReference type="ARBA" id="ARBA00022801"/>
    </source>
</evidence>
<dbReference type="PANTHER" id="PTHR12318">
    <property type="entry name" value="TESTOSTERONE-REGULATED PROTEIN RP2"/>
    <property type="match status" value="1"/>
</dbReference>
<dbReference type="Proteomes" id="UP001620626">
    <property type="component" value="Unassembled WGS sequence"/>
</dbReference>
<name>A0ABD2LE45_9BILA</name>
<dbReference type="GO" id="GO:0046872">
    <property type="term" value="F:metal ion binding"/>
    <property type="evidence" value="ECO:0007669"/>
    <property type="project" value="UniProtKB-KW"/>
</dbReference>
<dbReference type="AlphaFoldDB" id="A0ABD2LE45"/>
<dbReference type="InterPro" id="IPR015797">
    <property type="entry name" value="NUDIX_hydrolase-like_dom_sf"/>
</dbReference>
<dbReference type="CDD" id="cd18870">
    <property type="entry name" value="NUDIX_AcylCoAdiphos_Nudt19"/>
    <property type="match status" value="1"/>
</dbReference>
<evidence type="ECO:0000256" key="6">
    <source>
        <dbReference type="ARBA" id="ARBA00022842"/>
    </source>
</evidence>
<organism evidence="9 10">
    <name type="scientific">Heterodera trifolii</name>
    <dbReference type="NCBI Taxonomy" id="157864"/>
    <lineage>
        <taxon>Eukaryota</taxon>
        <taxon>Metazoa</taxon>
        <taxon>Ecdysozoa</taxon>
        <taxon>Nematoda</taxon>
        <taxon>Chromadorea</taxon>
        <taxon>Rhabditida</taxon>
        <taxon>Tylenchina</taxon>
        <taxon>Tylenchomorpha</taxon>
        <taxon>Tylenchoidea</taxon>
        <taxon>Heteroderidae</taxon>
        <taxon>Heteroderinae</taxon>
        <taxon>Heterodera</taxon>
    </lineage>
</organism>
<evidence type="ECO:0000313" key="9">
    <source>
        <dbReference type="EMBL" id="KAL3113481.1"/>
    </source>
</evidence>
<dbReference type="Gene3D" id="3.90.79.10">
    <property type="entry name" value="Nucleoside Triphosphate Pyrophosphohydrolase"/>
    <property type="match status" value="1"/>
</dbReference>
<evidence type="ECO:0000259" key="8">
    <source>
        <dbReference type="PROSITE" id="PS51462"/>
    </source>
</evidence>